<dbReference type="PROSITE" id="PS50977">
    <property type="entry name" value="HTH_TETR_2"/>
    <property type="match status" value="1"/>
</dbReference>
<feature type="DNA-binding region" description="H-T-H motif" evidence="5">
    <location>
        <begin position="24"/>
        <end position="43"/>
    </location>
</feature>
<dbReference type="SUPFAM" id="SSF48498">
    <property type="entry name" value="Tetracyclin repressor-like, C-terminal domain"/>
    <property type="match status" value="1"/>
</dbReference>
<dbReference type="GO" id="GO:0000976">
    <property type="term" value="F:transcription cis-regulatory region binding"/>
    <property type="evidence" value="ECO:0007669"/>
    <property type="project" value="TreeGrafter"/>
</dbReference>
<dbReference type="SUPFAM" id="SSF46689">
    <property type="entry name" value="Homeodomain-like"/>
    <property type="match status" value="1"/>
</dbReference>
<sequence>MSQREDLLAGARRCLVEKGYSRTTARDIATASGSHLASIGYHFGSKDALMNLAALEAQSEWGDVIERAVRASAGADPVQRLRVAMTELLASLPHQRELVVATTQAYAQAEFDDDIRGALAEASRQARTELAAMMLGRDTADLDADRADGIGAVVHAMIVGLAVQSVLAPGTLPDGDRVAAAIVELAGGAQSSSTGAG</sequence>
<dbReference type="Gene3D" id="1.10.357.10">
    <property type="entry name" value="Tetracycline Repressor, domain 2"/>
    <property type="match status" value="1"/>
</dbReference>
<evidence type="ECO:0000256" key="4">
    <source>
        <dbReference type="ARBA" id="ARBA00023163"/>
    </source>
</evidence>
<dbReference type="RefSeq" id="WP_183658280.1">
    <property type="nucleotide sequence ID" value="NZ_JACHWU010000006.1"/>
</dbReference>
<evidence type="ECO:0000256" key="2">
    <source>
        <dbReference type="ARBA" id="ARBA00023015"/>
    </source>
</evidence>
<evidence type="ECO:0000256" key="5">
    <source>
        <dbReference type="PROSITE-ProRule" id="PRU00335"/>
    </source>
</evidence>
<dbReference type="InterPro" id="IPR050109">
    <property type="entry name" value="HTH-type_TetR-like_transc_reg"/>
</dbReference>
<dbReference type="Pfam" id="PF00440">
    <property type="entry name" value="TetR_N"/>
    <property type="match status" value="1"/>
</dbReference>
<gene>
    <name evidence="7" type="ORF">FHS23_004043</name>
</gene>
<keyword evidence="2" id="KW-0805">Transcription regulation</keyword>
<dbReference type="PANTHER" id="PTHR30055">
    <property type="entry name" value="HTH-TYPE TRANSCRIPTIONAL REGULATOR RUTR"/>
    <property type="match status" value="1"/>
</dbReference>
<proteinExistence type="predicted"/>
<accession>A0A839S7N9</accession>
<keyword evidence="1" id="KW-0678">Repressor</keyword>
<evidence type="ECO:0000256" key="1">
    <source>
        <dbReference type="ARBA" id="ARBA00022491"/>
    </source>
</evidence>
<dbReference type="InterPro" id="IPR009057">
    <property type="entry name" value="Homeodomain-like_sf"/>
</dbReference>
<dbReference type="InterPro" id="IPR036271">
    <property type="entry name" value="Tet_transcr_reg_TetR-rel_C_sf"/>
</dbReference>
<dbReference type="Pfam" id="PF13977">
    <property type="entry name" value="TetR_C_6"/>
    <property type="match status" value="1"/>
</dbReference>
<evidence type="ECO:0000313" key="7">
    <source>
        <dbReference type="EMBL" id="MBB3053000.1"/>
    </source>
</evidence>
<evidence type="ECO:0000256" key="3">
    <source>
        <dbReference type="ARBA" id="ARBA00023125"/>
    </source>
</evidence>
<name>A0A839S7N9_9PSEU</name>
<comment type="caution">
    <text evidence="7">The sequence shown here is derived from an EMBL/GenBank/DDBJ whole genome shotgun (WGS) entry which is preliminary data.</text>
</comment>
<dbReference type="PRINTS" id="PR00455">
    <property type="entry name" value="HTHTETR"/>
</dbReference>
<keyword evidence="4" id="KW-0804">Transcription</keyword>
<dbReference type="Proteomes" id="UP000550714">
    <property type="component" value="Unassembled WGS sequence"/>
</dbReference>
<dbReference type="EMBL" id="JACHWU010000006">
    <property type="protein sequence ID" value="MBB3053000.1"/>
    <property type="molecule type" value="Genomic_DNA"/>
</dbReference>
<dbReference type="GO" id="GO:0003700">
    <property type="term" value="F:DNA-binding transcription factor activity"/>
    <property type="evidence" value="ECO:0007669"/>
    <property type="project" value="TreeGrafter"/>
</dbReference>
<reference evidence="7 8" key="1">
    <citation type="submission" date="2020-08" db="EMBL/GenBank/DDBJ databases">
        <title>Genomic Encyclopedia of Type Strains, Phase III (KMG-III): the genomes of soil and plant-associated and newly described type strains.</title>
        <authorList>
            <person name="Whitman W."/>
        </authorList>
    </citation>
    <scope>NUCLEOTIDE SEQUENCE [LARGE SCALE GENOMIC DNA]</scope>
    <source>
        <strain evidence="7 8">CECT 8577</strain>
    </source>
</reference>
<dbReference type="InterPro" id="IPR039538">
    <property type="entry name" value="BetI_C"/>
</dbReference>
<dbReference type="InterPro" id="IPR001647">
    <property type="entry name" value="HTH_TetR"/>
</dbReference>
<feature type="domain" description="HTH tetR-type" evidence="6">
    <location>
        <begin position="1"/>
        <end position="61"/>
    </location>
</feature>
<keyword evidence="8" id="KW-1185">Reference proteome</keyword>
<evidence type="ECO:0000313" key="8">
    <source>
        <dbReference type="Proteomes" id="UP000550714"/>
    </source>
</evidence>
<keyword evidence="3 5" id="KW-0238">DNA-binding</keyword>
<dbReference type="PANTHER" id="PTHR30055:SF219">
    <property type="entry name" value="TRANSCRIPTIONAL REGULATORY PROTEIN"/>
    <property type="match status" value="1"/>
</dbReference>
<organism evidence="7 8">
    <name type="scientific">Prauserella isguenensis</name>
    <dbReference type="NCBI Taxonomy" id="1470180"/>
    <lineage>
        <taxon>Bacteria</taxon>
        <taxon>Bacillati</taxon>
        <taxon>Actinomycetota</taxon>
        <taxon>Actinomycetes</taxon>
        <taxon>Pseudonocardiales</taxon>
        <taxon>Pseudonocardiaceae</taxon>
        <taxon>Prauserella</taxon>
    </lineage>
</organism>
<evidence type="ECO:0000259" key="6">
    <source>
        <dbReference type="PROSITE" id="PS50977"/>
    </source>
</evidence>
<protein>
    <submittedName>
        <fullName evidence="7">AcrR family transcriptional regulator</fullName>
    </submittedName>
</protein>
<dbReference type="AlphaFoldDB" id="A0A839S7N9"/>